<organism evidence="1 2">
    <name type="scientific">Candidatus Nitrospira inopinata</name>
    <dbReference type="NCBI Taxonomy" id="1715989"/>
    <lineage>
        <taxon>Bacteria</taxon>
        <taxon>Pseudomonadati</taxon>
        <taxon>Nitrospirota</taxon>
        <taxon>Nitrospiria</taxon>
        <taxon>Nitrospirales</taxon>
        <taxon>Nitrospiraceae</taxon>
        <taxon>Nitrospira</taxon>
    </lineage>
</organism>
<sequence>MAPPISILCNNNFQKSIPAQSCDSSTGAANCHLMDLPHKGERRARVFTHKACAFALSPSCTRSSGSAQVTANDDFPLVLQVFSLTRDEMEK</sequence>
<evidence type="ECO:0000313" key="2">
    <source>
        <dbReference type="Proteomes" id="UP000066284"/>
    </source>
</evidence>
<protein>
    <submittedName>
        <fullName evidence="1">Uncharacterized protein</fullName>
    </submittedName>
</protein>
<name>A0A0S4KTU6_9BACT</name>
<dbReference type="KEGG" id="nio:NITINOP_0855"/>
<keyword evidence="2" id="KW-1185">Reference proteome</keyword>
<dbReference type="AlphaFoldDB" id="A0A0S4KTU6"/>
<gene>
    <name evidence="1" type="ORF">NITINOP_0855</name>
</gene>
<dbReference type="EMBL" id="LN885086">
    <property type="protein sequence ID" value="CUQ65830.1"/>
    <property type="molecule type" value="Genomic_DNA"/>
</dbReference>
<proteinExistence type="predicted"/>
<evidence type="ECO:0000313" key="1">
    <source>
        <dbReference type="EMBL" id="CUQ65830.1"/>
    </source>
</evidence>
<dbReference type="STRING" id="1715989.NITINOP_0855"/>
<reference evidence="2" key="1">
    <citation type="submission" date="2015-09" db="EMBL/GenBank/DDBJ databases">
        <authorList>
            <person name="Daims H."/>
        </authorList>
    </citation>
    <scope>NUCLEOTIDE SEQUENCE [LARGE SCALE GENOMIC DNA]</scope>
</reference>
<dbReference type="Proteomes" id="UP000066284">
    <property type="component" value="Chromosome 1"/>
</dbReference>
<accession>A0A0S4KTU6</accession>